<dbReference type="EMBL" id="JADFTS010000007">
    <property type="protein sequence ID" value="KAF9597099.1"/>
    <property type="molecule type" value="Genomic_DNA"/>
</dbReference>
<evidence type="ECO:0000313" key="4">
    <source>
        <dbReference type="Proteomes" id="UP000631114"/>
    </source>
</evidence>
<sequence length="484" mass="54038">MENNEKDIHVRVLCKKLILITNKEEEESIQWLIGSPFFPQFTILSTFKCLHFQSSNNPNYSKESNNVQSLLLRGFNVIGALLVGNQNNNWEENARRAVESARKLRKLLRRDDDDHVIGASADVTSGEIQYFDSTRMDPISSVVYEDSSPENYIWERGCLLRCGLDVKIPICFPVHNPADSERVFSSGVDDTIVKLRDPNVVFMIEGAQETNGTVIVRGAKLNFQKDVSSYAILCENTSEDRGNSLFCSAFCSKNKPSRESADPIQVSIFFNKSGNPPNCSAPTAEYIPASEPAKHVVSSFKIEVLCYAAKDLPVAYAVSRLIVPGIVDQLISIKKDIMANLLTQHPKSISCPPWWTLNYSPLMVKSKPSPFHFFPPGIMHPVTTIYELSYGETEMKQVEVRRSLHLRLGLPLDRPLLLVANALNFSTHKGVSGNSLMRNASNLLKDVHGEVPSSGVSGGLVSRVDGSYEYYHYLQDGFDDSVMH</sequence>
<dbReference type="OrthoDB" id="417506at2759"/>
<evidence type="ECO:0000259" key="2">
    <source>
        <dbReference type="Pfam" id="PF20908"/>
    </source>
</evidence>
<dbReference type="Proteomes" id="UP000631114">
    <property type="component" value="Unassembled WGS sequence"/>
</dbReference>
<comment type="similarity">
    <text evidence="1">Belongs to the peptidase C78 family.</text>
</comment>
<keyword evidence="4" id="KW-1185">Reference proteome</keyword>
<dbReference type="Pfam" id="PF20908">
    <property type="entry name" value="UfSP2_N"/>
    <property type="match status" value="1"/>
</dbReference>
<protein>
    <recommendedName>
        <fullName evidence="2">UFSP2 second domain-containing protein</fullName>
    </recommendedName>
</protein>
<name>A0A835LMP6_9MAGN</name>
<dbReference type="PANTHER" id="PTHR48153:SF2">
    <property type="entry name" value="UFM1-SPECIFIC PROTEASE 2"/>
    <property type="match status" value="1"/>
</dbReference>
<accession>A0A835LMP6</accession>
<dbReference type="GO" id="GO:0071567">
    <property type="term" value="F:deUFMylase activity"/>
    <property type="evidence" value="ECO:0007669"/>
    <property type="project" value="TreeGrafter"/>
</dbReference>
<evidence type="ECO:0000256" key="1">
    <source>
        <dbReference type="ARBA" id="ARBA00008552"/>
    </source>
</evidence>
<proteinExistence type="inferred from homology"/>
<feature type="domain" description="UFSP2 second" evidence="2">
    <location>
        <begin position="367"/>
        <end position="426"/>
    </location>
</feature>
<evidence type="ECO:0000313" key="3">
    <source>
        <dbReference type="EMBL" id="KAF9597099.1"/>
    </source>
</evidence>
<organism evidence="3 4">
    <name type="scientific">Coptis chinensis</name>
    <dbReference type="NCBI Taxonomy" id="261450"/>
    <lineage>
        <taxon>Eukaryota</taxon>
        <taxon>Viridiplantae</taxon>
        <taxon>Streptophyta</taxon>
        <taxon>Embryophyta</taxon>
        <taxon>Tracheophyta</taxon>
        <taxon>Spermatophyta</taxon>
        <taxon>Magnoliopsida</taxon>
        <taxon>Ranunculales</taxon>
        <taxon>Ranunculaceae</taxon>
        <taxon>Coptidoideae</taxon>
        <taxon>Coptis</taxon>
    </lineage>
</organism>
<gene>
    <name evidence="3" type="ORF">IFM89_015763</name>
</gene>
<dbReference type="PANTHER" id="PTHR48153">
    <property type="entry name" value="UFM1-SPECIFIC PROTEASE 2"/>
    <property type="match status" value="1"/>
</dbReference>
<dbReference type="AlphaFoldDB" id="A0A835LMP6"/>
<dbReference type="InterPro" id="IPR049387">
    <property type="entry name" value="UFSP2-like_2nd"/>
</dbReference>
<reference evidence="3 4" key="1">
    <citation type="submission" date="2020-10" db="EMBL/GenBank/DDBJ databases">
        <title>The Coptis chinensis genome and diversification of protoberbering-type alkaloids.</title>
        <authorList>
            <person name="Wang B."/>
            <person name="Shu S."/>
            <person name="Song C."/>
            <person name="Liu Y."/>
        </authorList>
    </citation>
    <scope>NUCLEOTIDE SEQUENCE [LARGE SCALE GENOMIC DNA]</scope>
    <source>
        <strain evidence="3">HL-2020</strain>
        <tissue evidence="3">Leaf</tissue>
    </source>
</reference>
<comment type="caution">
    <text evidence="3">The sequence shown here is derived from an EMBL/GenBank/DDBJ whole genome shotgun (WGS) entry which is preliminary data.</text>
</comment>